<reference evidence="8 9" key="1">
    <citation type="submission" date="2018-08" db="EMBL/GenBank/DDBJ databases">
        <title>The metabolism and importance of syntrophic acetate oxidation coupled to methane or sulfide production in haloalkaline environments.</title>
        <authorList>
            <person name="Timmers P.H.A."/>
            <person name="Vavourakis C.D."/>
            <person name="Sorokin D.Y."/>
            <person name="Sinninghe Damste J.S."/>
            <person name="Muyzer G."/>
            <person name="Stams A.J.M."/>
            <person name="Plugge C.M."/>
        </authorList>
    </citation>
    <scope>NUCLEOTIDE SEQUENCE [LARGE SCALE GENOMIC DNA]</scope>
    <source>
        <strain evidence="8">MSAO_Bac1</strain>
    </source>
</reference>
<accession>A0A424YJ16</accession>
<evidence type="ECO:0000313" key="8">
    <source>
        <dbReference type="EMBL" id="RQD78526.1"/>
    </source>
</evidence>
<dbReference type="PRINTS" id="PR00789">
    <property type="entry name" value="OSIALOPTASE"/>
</dbReference>
<dbReference type="GO" id="GO:0061711">
    <property type="term" value="F:tRNA N(6)-L-threonylcarbamoyladenine synthase activity"/>
    <property type="evidence" value="ECO:0007669"/>
    <property type="project" value="UniProtKB-EC"/>
</dbReference>
<dbReference type="InterPro" id="IPR000905">
    <property type="entry name" value="Gcp-like_dom"/>
</dbReference>
<dbReference type="Gene3D" id="3.30.420.40">
    <property type="match status" value="2"/>
</dbReference>
<dbReference type="GO" id="GO:0046872">
    <property type="term" value="F:metal ion binding"/>
    <property type="evidence" value="ECO:0007669"/>
    <property type="project" value="UniProtKB-KW"/>
</dbReference>
<dbReference type="AlphaFoldDB" id="A0A424YJ16"/>
<keyword evidence="3" id="KW-0819">tRNA processing</keyword>
<keyword evidence="5" id="KW-0012">Acyltransferase</keyword>
<organism evidence="8 9">
    <name type="scientific">Candidatus Syntrophonatronum acetioxidans</name>
    <dbReference type="NCBI Taxonomy" id="1795816"/>
    <lineage>
        <taxon>Bacteria</taxon>
        <taxon>Bacillati</taxon>
        <taxon>Bacillota</taxon>
        <taxon>Clostridia</taxon>
        <taxon>Eubacteriales</taxon>
        <taxon>Syntrophomonadaceae</taxon>
        <taxon>Candidatus Syntrophonatronum</taxon>
    </lineage>
</organism>
<feature type="domain" description="Gcp-like" evidence="7">
    <location>
        <begin position="48"/>
        <end position="308"/>
    </location>
</feature>
<dbReference type="Pfam" id="PF00814">
    <property type="entry name" value="TsaD"/>
    <property type="match status" value="1"/>
</dbReference>
<comment type="catalytic activity">
    <reaction evidence="6">
        <text>L-threonylcarbamoyladenylate + adenosine(37) in tRNA = N(6)-L-threonylcarbamoyladenosine(37) in tRNA + AMP + H(+)</text>
        <dbReference type="Rhea" id="RHEA:37059"/>
        <dbReference type="Rhea" id="RHEA-COMP:10162"/>
        <dbReference type="Rhea" id="RHEA-COMP:10163"/>
        <dbReference type="ChEBI" id="CHEBI:15378"/>
        <dbReference type="ChEBI" id="CHEBI:73682"/>
        <dbReference type="ChEBI" id="CHEBI:74411"/>
        <dbReference type="ChEBI" id="CHEBI:74418"/>
        <dbReference type="ChEBI" id="CHEBI:456215"/>
        <dbReference type="EC" id="2.3.1.234"/>
    </reaction>
</comment>
<dbReference type="GO" id="GO:0000408">
    <property type="term" value="C:EKC/KEOPS complex"/>
    <property type="evidence" value="ECO:0007669"/>
    <property type="project" value="TreeGrafter"/>
</dbReference>
<proteinExistence type="predicted"/>
<evidence type="ECO:0000259" key="7">
    <source>
        <dbReference type="Pfam" id="PF00814"/>
    </source>
</evidence>
<evidence type="ECO:0000256" key="4">
    <source>
        <dbReference type="ARBA" id="ARBA00022723"/>
    </source>
</evidence>
<keyword evidence="4" id="KW-0479">Metal-binding</keyword>
<dbReference type="SUPFAM" id="SSF53067">
    <property type="entry name" value="Actin-like ATPase domain"/>
    <property type="match status" value="1"/>
</dbReference>
<sequence length="320" mass="34924">MVLYIIGLDTSGYTTSLAVTGEKGIALLDERKLLDVKPGEKGLRQSEALFQHLQNIPLLIKKAGDIIPLKRTVAVAASVKPRPVEGSYMPVFRVGENFGTSFANLLNVPFYPTTHQEGHIWAALYSMGLNEDFPGRFLALHLSGGTTELLEVSRKGVSLEIEKMGGTSDLPLGQFIDRVGVKMGLSFPCGPYLEKLARDSQDPVEIPVSVQGSQVSYSGPLTRAERLLEEGSRMEDLARGVEISAARSLVLVIKNILERTGLDRVVITGGVASNQYIKKYLQDNLRDSAPNLFFTPGELAGDNGVGVAFYGWKRFNLKNN</sequence>
<gene>
    <name evidence="8" type="ORF">D5R97_00250</name>
</gene>
<evidence type="ECO:0000256" key="2">
    <source>
        <dbReference type="ARBA" id="ARBA00022679"/>
    </source>
</evidence>
<evidence type="ECO:0000256" key="5">
    <source>
        <dbReference type="ARBA" id="ARBA00023315"/>
    </source>
</evidence>
<evidence type="ECO:0000313" key="9">
    <source>
        <dbReference type="Proteomes" id="UP000285138"/>
    </source>
</evidence>
<dbReference type="GO" id="GO:0005737">
    <property type="term" value="C:cytoplasm"/>
    <property type="evidence" value="ECO:0007669"/>
    <property type="project" value="TreeGrafter"/>
</dbReference>
<evidence type="ECO:0000256" key="1">
    <source>
        <dbReference type="ARBA" id="ARBA00012156"/>
    </source>
</evidence>
<keyword evidence="2" id="KW-0808">Transferase</keyword>
<dbReference type="EMBL" id="QZAA01000013">
    <property type="protein sequence ID" value="RQD78526.1"/>
    <property type="molecule type" value="Genomic_DNA"/>
</dbReference>
<comment type="caution">
    <text evidence="8">The sequence shown here is derived from an EMBL/GenBank/DDBJ whole genome shotgun (WGS) entry which is preliminary data.</text>
</comment>
<protein>
    <recommendedName>
        <fullName evidence="1">N(6)-L-threonylcarbamoyladenine synthase</fullName>
        <ecNumber evidence="1">2.3.1.234</ecNumber>
    </recommendedName>
</protein>
<dbReference type="GO" id="GO:0008033">
    <property type="term" value="P:tRNA processing"/>
    <property type="evidence" value="ECO:0007669"/>
    <property type="project" value="UniProtKB-KW"/>
</dbReference>
<dbReference type="Proteomes" id="UP000285138">
    <property type="component" value="Unassembled WGS sequence"/>
</dbReference>
<dbReference type="InterPro" id="IPR043129">
    <property type="entry name" value="ATPase_NBD"/>
</dbReference>
<evidence type="ECO:0000256" key="6">
    <source>
        <dbReference type="ARBA" id="ARBA00048117"/>
    </source>
</evidence>
<dbReference type="EC" id="2.3.1.234" evidence="1"/>
<evidence type="ECO:0000256" key="3">
    <source>
        <dbReference type="ARBA" id="ARBA00022694"/>
    </source>
</evidence>
<dbReference type="PANTHER" id="PTHR11735:SF14">
    <property type="entry name" value="TRNA N6-ADENOSINE THREONYLCARBAMOYLTRANSFERASE"/>
    <property type="match status" value="1"/>
</dbReference>
<dbReference type="PANTHER" id="PTHR11735">
    <property type="entry name" value="TRNA N6-ADENOSINE THREONYLCARBAMOYLTRANSFERASE"/>
    <property type="match status" value="1"/>
</dbReference>
<name>A0A424YJ16_9FIRM</name>
<dbReference type="InterPro" id="IPR017861">
    <property type="entry name" value="KAE1/TsaD"/>
</dbReference>